<dbReference type="STRING" id="1127699.HMPREF9151_00756"/>
<dbReference type="Proteomes" id="UP000010433">
    <property type="component" value="Unassembled WGS sequence"/>
</dbReference>
<dbReference type="OrthoDB" id="9801987at2"/>
<name>L1NHF9_9BACT</name>
<keyword evidence="1" id="KW-0813">Transport</keyword>
<dbReference type="PANTHER" id="PTHR42939">
    <property type="entry name" value="ABC TRANSPORTER ATP-BINDING PROTEIN ALBC-RELATED"/>
    <property type="match status" value="1"/>
</dbReference>
<dbReference type="SUPFAM" id="SSF52540">
    <property type="entry name" value="P-loop containing nucleoside triphosphate hydrolases"/>
    <property type="match status" value="1"/>
</dbReference>
<reference evidence="5 6" key="1">
    <citation type="submission" date="2012-05" db="EMBL/GenBank/DDBJ databases">
        <authorList>
            <person name="Weinstock G."/>
            <person name="Sodergren E."/>
            <person name="Lobos E.A."/>
            <person name="Fulton L."/>
            <person name="Fulton R."/>
            <person name="Courtney L."/>
            <person name="Fronick C."/>
            <person name="O'Laughlin M."/>
            <person name="Godfrey J."/>
            <person name="Wilson R.M."/>
            <person name="Miner T."/>
            <person name="Farmer C."/>
            <person name="Delehaunty K."/>
            <person name="Cordes M."/>
            <person name="Minx P."/>
            <person name="Tomlinson C."/>
            <person name="Chen J."/>
            <person name="Wollam A."/>
            <person name="Pepin K.H."/>
            <person name="Bhonagiri V."/>
            <person name="Zhang X."/>
            <person name="Suruliraj S."/>
            <person name="Warren W."/>
            <person name="Mitreva M."/>
            <person name="Mardis E.R."/>
            <person name="Wilson R.K."/>
        </authorList>
    </citation>
    <scope>NUCLEOTIDE SEQUENCE [LARGE SCALE GENOMIC DNA]</scope>
    <source>
        <strain evidence="5 6">F0055</strain>
    </source>
</reference>
<dbReference type="GO" id="GO:0016887">
    <property type="term" value="F:ATP hydrolysis activity"/>
    <property type="evidence" value="ECO:0007669"/>
    <property type="project" value="InterPro"/>
</dbReference>
<dbReference type="GO" id="GO:0005524">
    <property type="term" value="F:ATP binding"/>
    <property type="evidence" value="ECO:0007669"/>
    <property type="project" value="UniProtKB-KW"/>
</dbReference>
<dbReference type="EMBL" id="AMEP01000047">
    <property type="protein sequence ID" value="EKY02710.1"/>
    <property type="molecule type" value="Genomic_DNA"/>
</dbReference>
<evidence type="ECO:0000256" key="3">
    <source>
        <dbReference type="ARBA" id="ARBA00022840"/>
    </source>
</evidence>
<dbReference type="PROSITE" id="PS00211">
    <property type="entry name" value="ABC_TRANSPORTER_1"/>
    <property type="match status" value="1"/>
</dbReference>
<accession>L1NHF9</accession>
<dbReference type="InterPro" id="IPR003439">
    <property type="entry name" value="ABC_transporter-like_ATP-bd"/>
</dbReference>
<dbReference type="Gene3D" id="3.40.50.300">
    <property type="entry name" value="P-loop containing nucleotide triphosphate hydrolases"/>
    <property type="match status" value="1"/>
</dbReference>
<keyword evidence="2" id="KW-0547">Nucleotide-binding</keyword>
<protein>
    <submittedName>
        <fullName evidence="5">ABC transporter, ATP-binding protein</fullName>
    </submittedName>
</protein>
<dbReference type="InterPro" id="IPR003593">
    <property type="entry name" value="AAA+_ATPase"/>
</dbReference>
<dbReference type="PATRIC" id="fig|1127699.3.peg.702"/>
<dbReference type="PANTHER" id="PTHR42939:SF1">
    <property type="entry name" value="ABC TRANSPORTER ATP-BINDING PROTEIN ALBC-RELATED"/>
    <property type="match status" value="1"/>
</dbReference>
<feature type="domain" description="ABC transporter" evidence="4">
    <location>
        <begin position="3"/>
        <end position="229"/>
    </location>
</feature>
<evidence type="ECO:0000259" key="4">
    <source>
        <dbReference type="PROSITE" id="PS50893"/>
    </source>
</evidence>
<dbReference type="RefSeq" id="WP_009161922.1">
    <property type="nucleotide sequence ID" value="NZ_KB290974.1"/>
</dbReference>
<gene>
    <name evidence="5" type="ORF">HMPREF9151_00756</name>
</gene>
<keyword evidence="3 5" id="KW-0067">ATP-binding</keyword>
<dbReference type="AlphaFoldDB" id="L1NHF9"/>
<dbReference type="InterPro" id="IPR017871">
    <property type="entry name" value="ABC_transporter-like_CS"/>
</dbReference>
<proteinExistence type="predicted"/>
<dbReference type="InterPro" id="IPR051782">
    <property type="entry name" value="ABC_Transporter_VariousFunc"/>
</dbReference>
<sequence length="232" mass="25827">MNITIQNLTKKFGDKTAVCIPEFHLTHNEIVGLVGNNGSGKTTFFRLLTDLTKADTGEVLLNGINPAHSEAWKAYTGVYLDESFLIDYLTPEEYFNFIATVSGIDSATLQQRLQTFESFMNGEIIGTKKLIRNFSAGNKQKIGIIAAMLSTPTFLILDEPFNFLDPSGQNALKQIICNYGKQNNSTVIISSHNLHHTIDISTRIVLLEDGNIINDFTDVDADAKKQLEVYFQ</sequence>
<dbReference type="PROSITE" id="PS50893">
    <property type="entry name" value="ABC_TRANSPORTER_2"/>
    <property type="match status" value="1"/>
</dbReference>
<keyword evidence="6" id="KW-1185">Reference proteome</keyword>
<dbReference type="Pfam" id="PF00005">
    <property type="entry name" value="ABC_tran"/>
    <property type="match status" value="1"/>
</dbReference>
<organism evidence="5 6">
    <name type="scientific">Hoylesella saccharolytica F0055</name>
    <dbReference type="NCBI Taxonomy" id="1127699"/>
    <lineage>
        <taxon>Bacteria</taxon>
        <taxon>Pseudomonadati</taxon>
        <taxon>Bacteroidota</taxon>
        <taxon>Bacteroidia</taxon>
        <taxon>Bacteroidales</taxon>
        <taxon>Prevotellaceae</taxon>
        <taxon>Hoylesella</taxon>
    </lineage>
</organism>
<comment type="caution">
    <text evidence="5">The sequence shown here is derived from an EMBL/GenBank/DDBJ whole genome shotgun (WGS) entry which is preliminary data.</text>
</comment>
<evidence type="ECO:0000256" key="1">
    <source>
        <dbReference type="ARBA" id="ARBA00022448"/>
    </source>
</evidence>
<dbReference type="SMART" id="SM00382">
    <property type="entry name" value="AAA"/>
    <property type="match status" value="1"/>
</dbReference>
<evidence type="ECO:0000313" key="5">
    <source>
        <dbReference type="EMBL" id="EKY02710.1"/>
    </source>
</evidence>
<dbReference type="InterPro" id="IPR027417">
    <property type="entry name" value="P-loop_NTPase"/>
</dbReference>
<evidence type="ECO:0000256" key="2">
    <source>
        <dbReference type="ARBA" id="ARBA00022741"/>
    </source>
</evidence>
<dbReference type="CDD" id="cd03230">
    <property type="entry name" value="ABC_DR_subfamily_A"/>
    <property type="match status" value="1"/>
</dbReference>
<dbReference type="HOGENOM" id="CLU_000604_1_2_10"/>
<evidence type="ECO:0000313" key="6">
    <source>
        <dbReference type="Proteomes" id="UP000010433"/>
    </source>
</evidence>